<dbReference type="SUPFAM" id="SSF53098">
    <property type="entry name" value="Ribonuclease H-like"/>
    <property type="match status" value="1"/>
</dbReference>
<dbReference type="GO" id="GO:0015074">
    <property type="term" value="P:DNA integration"/>
    <property type="evidence" value="ECO:0007669"/>
    <property type="project" value="InterPro"/>
</dbReference>
<dbReference type="InterPro" id="IPR012337">
    <property type="entry name" value="RNaseH-like_sf"/>
</dbReference>
<evidence type="ECO:0000259" key="2">
    <source>
        <dbReference type="PROSITE" id="PS50994"/>
    </source>
</evidence>
<accession>A0A7X6DUH9</accession>
<dbReference type="NCBIfam" id="NF033516">
    <property type="entry name" value="transpos_IS3"/>
    <property type="match status" value="1"/>
</dbReference>
<dbReference type="Pfam" id="PF13276">
    <property type="entry name" value="HTH_21"/>
    <property type="match status" value="1"/>
</dbReference>
<dbReference type="Pfam" id="PF00665">
    <property type="entry name" value="rve"/>
    <property type="match status" value="1"/>
</dbReference>
<dbReference type="InterPro" id="IPR025948">
    <property type="entry name" value="HTH-like_dom"/>
</dbReference>
<keyword evidence="4" id="KW-1185">Reference proteome</keyword>
<proteinExistence type="predicted"/>
<dbReference type="Gene3D" id="1.10.10.60">
    <property type="entry name" value="Homeodomain-like"/>
    <property type="match status" value="1"/>
</dbReference>
<evidence type="ECO:0000256" key="1">
    <source>
        <dbReference type="SAM" id="Coils"/>
    </source>
</evidence>
<sequence length="386" mass="44896">MTRKKRKQYPAEYKREAVRLVTEQGYKISEAARNLGIHGGMLGRWVRRAQQNGKGVIFSKGPLSSEQEELHRLRAENKRLLMERENLKKGGSLLCQRIELRYRFVAVEKANFPVVVLCQVLQVSRSGYYDYQNRKARPDGPDRQRRILKVRAIHFSNRQTYGSRRMSKALKEDAEAVGRYQARTLMRQAAVAVRRKKHFKVTTDSRHDDPVALNLLDRKFEVSAPNRVWAADITYLWTEQGWLYLAVVLDLFSRKVVGWSMSSQMKAGLVGDALRMALLIRKPDRGLIHHSDRGSQYASQDYQALLSEHGMICSMSRKGNCWDNAVAERFFRSLKSDQTEHRRYATWEEAKKDVVDYIEMFYNSRRYHSYLGYVSPAEYETLADVS</sequence>
<dbReference type="GO" id="GO:0006313">
    <property type="term" value="P:DNA transposition"/>
    <property type="evidence" value="ECO:0007669"/>
    <property type="project" value="InterPro"/>
</dbReference>
<dbReference type="InterPro" id="IPR002514">
    <property type="entry name" value="Transposase_8"/>
</dbReference>
<dbReference type="Pfam" id="PF01527">
    <property type="entry name" value="HTH_Tnp_1"/>
    <property type="match status" value="1"/>
</dbReference>
<dbReference type="AlphaFoldDB" id="A0A7X6DUH9"/>
<keyword evidence="1" id="KW-0175">Coiled coil</keyword>
<feature type="coiled-coil region" evidence="1">
    <location>
        <begin position="63"/>
        <end position="90"/>
    </location>
</feature>
<dbReference type="PROSITE" id="PS50994">
    <property type="entry name" value="INTEGRASE"/>
    <property type="match status" value="1"/>
</dbReference>
<dbReference type="PANTHER" id="PTHR46889:SF4">
    <property type="entry name" value="TRANSPOSASE INSO FOR INSERTION SEQUENCE ELEMENT IS911B-RELATED"/>
    <property type="match status" value="1"/>
</dbReference>
<dbReference type="InterPro" id="IPR050900">
    <property type="entry name" value="Transposase_IS3/IS150/IS904"/>
</dbReference>
<dbReference type="Pfam" id="PF13333">
    <property type="entry name" value="rve_2"/>
    <property type="match status" value="1"/>
</dbReference>
<reference evidence="3 4" key="1">
    <citation type="journal article" date="2020" name="Nature">
        <title>Bacterial chemolithoautotrophy via manganese oxidation.</title>
        <authorList>
            <person name="Yu H."/>
            <person name="Leadbetter J.R."/>
        </authorList>
    </citation>
    <scope>NUCLEOTIDE SEQUENCE [LARGE SCALE GENOMIC DNA]</scope>
    <source>
        <strain evidence="3 4">Mn-1</strain>
    </source>
</reference>
<dbReference type="InterPro" id="IPR001584">
    <property type="entry name" value="Integrase_cat-core"/>
</dbReference>
<dbReference type="Proteomes" id="UP000534783">
    <property type="component" value="Unassembled WGS sequence"/>
</dbReference>
<dbReference type="GO" id="GO:0003677">
    <property type="term" value="F:DNA binding"/>
    <property type="evidence" value="ECO:0007669"/>
    <property type="project" value="InterPro"/>
</dbReference>
<organism evidence="3 4">
    <name type="scientific">Candidatus Manganitrophus noduliformans</name>
    <dbReference type="NCBI Taxonomy" id="2606439"/>
    <lineage>
        <taxon>Bacteria</taxon>
        <taxon>Pseudomonadati</taxon>
        <taxon>Nitrospirota</taxon>
        <taxon>Nitrospiria</taxon>
        <taxon>Candidatus Troglogloeales</taxon>
        <taxon>Candidatus Manganitrophaceae</taxon>
        <taxon>Candidatus Manganitrophus</taxon>
    </lineage>
</organism>
<comment type="caution">
    <text evidence="3">The sequence shown here is derived from an EMBL/GenBank/DDBJ whole genome shotgun (WGS) entry which is preliminary data.</text>
</comment>
<name>A0A7X6DUH9_9BACT</name>
<dbReference type="EMBL" id="VTOW01000009">
    <property type="protein sequence ID" value="NKE73652.1"/>
    <property type="molecule type" value="Genomic_DNA"/>
</dbReference>
<gene>
    <name evidence="3" type="ORF">MNODULE_23125</name>
</gene>
<protein>
    <submittedName>
        <fullName evidence="3">IS3 family transposase</fullName>
    </submittedName>
</protein>
<dbReference type="InterPro" id="IPR009057">
    <property type="entry name" value="Homeodomain-like_sf"/>
</dbReference>
<dbReference type="GO" id="GO:0004803">
    <property type="term" value="F:transposase activity"/>
    <property type="evidence" value="ECO:0007669"/>
    <property type="project" value="InterPro"/>
</dbReference>
<feature type="domain" description="Integrase catalytic" evidence="2">
    <location>
        <begin position="221"/>
        <end position="384"/>
    </location>
</feature>
<dbReference type="InterPro" id="IPR036397">
    <property type="entry name" value="RNaseH_sf"/>
</dbReference>
<dbReference type="SUPFAM" id="SSF46689">
    <property type="entry name" value="Homeodomain-like"/>
    <property type="match status" value="1"/>
</dbReference>
<dbReference type="InterPro" id="IPR048020">
    <property type="entry name" value="Transpos_IS3"/>
</dbReference>
<dbReference type="PANTHER" id="PTHR46889">
    <property type="entry name" value="TRANSPOSASE INSF FOR INSERTION SEQUENCE IS3B-RELATED"/>
    <property type="match status" value="1"/>
</dbReference>
<evidence type="ECO:0000313" key="3">
    <source>
        <dbReference type="EMBL" id="NKE73652.1"/>
    </source>
</evidence>
<evidence type="ECO:0000313" key="4">
    <source>
        <dbReference type="Proteomes" id="UP000534783"/>
    </source>
</evidence>
<dbReference type="Gene3D" id="3.30.420.10">
    <property type="entry name" value="Ribonuclease H-like superfamily/Ribonuclease H"/>
    <property type="match status" value="1"/>
</dbReference>